<protein>
    <submittedName>
        <fullName evidence="2">Uncharacterized protein</fullName>
    </submittedName>
</protein>
<reference evidence="2" key="1">
    <citation type="submission" date="2016-11" db="UniProtKB">
        <authorList>
            <consortium name="WormBaseParasite"/>
        </authorList>
    </citation>
    <scope>IDENTIFICATION</scope>
</reference>
<accession>A0A1I7WCG3</accession>
<dbReference type="WBParaSite" id="Hba_02407">
    <property type="protein sequence ID" value="Hba_02407"/>
    <property type="gene ID" value="Hba_02407"/>
</dbReference>
<dbReference type="Proteomes" id="UP000095283">
    <property type="component" value="Unplaced"/>
</dbReference>
<organism evidence="1 2">
    <name type="scientific">Heterorhabditis bacteriophora</name>
    <name type="common">Entomopathogenic nematode worm</name>
    <dbReference type="NCBI Taxonomy" id="37862"/>
    <lineage>
        <taxon>Eukaryota</taxon>
        <taxon>Metazoa</taxon>
        <taxon>Ecdysozoa</taxon>
        <taxon>Nematoda</taxon>
        <taxon>Chromadorea</taxon>
        <taxon>Rhabditida</taxon>
        <taxon>Rhabditina</taxon>
        <taxon>Rhabditomorpha</taxon>
        <taxon>Strongyloidea</taxon>
        <taxon>Heterorhabditidae</taxon>
        <taxon>Heterorhabditis</taxon>
    </lineage>
</organism>
<sequence>MKSSRLCQQPELYQQLKICMTYFRILIFFISKRFF</sequence>
<dbReference type="AlphaFoldDB" id="A0A1I7WCG3"/>
<keyword evidence="1" id="KW-1185">Reference proteome</keyword>
<name>A0A1I7WCG3_HETBA</name>
<proteinExistence type="predicted"/>
<evidence type="ECO:0000313" key="2">
    <source>
        <dbReference type="WBParaSite" id="Hba_02407"/>
    </source>
</evidence>
<evidence type="ECO:0000313" key="1">
    <source>
        <dbReference type="Proteomes" id="UP000095283"/>
    </source>
</evidence>